<protein>
    <recommendedName>
        <fullName evidence="14">Benzoate 4-monooxygenase</fullName>
    </recommendedName>
</protein>
<dbReference type="GO" id="GO:0020037">
    <property type="term" value="F:heme binding"/>
    <property type="evidence" value="ECO:0007669"/>
    <property type="project" value="InterPro"/>
</dbReference>
<dbReference type="InterPro" id="IPR001128">
    <property type="entry name" value="Cyt_P450"/>
</dbReference>
<evidence type="ECO:0000256" key="3">
    <source>
        <dbReference type="ARBA" id="ARBA00010617"/>
    </source>
</evidence>
<comment type="caution">
    <text evidence="12">The sequence shown here is derived from an EMBL/GenBank/DDBJ whole genome shotgun (WGS) entry which is preliminary data.</text>
</comment>
<dbReference type="InterPro" id="IPR050121">
    <property type="entry name" value="Cytochrome_P450_monoxygenase"/>
</dbReference>
<dbReference type="Proteomes" id="UP000012065">
    <property type="component" value="Unassembled WGS sequence"/>
</dbReference>
<keyword evidence="5 9" id="KW-0479">Metal-binding</keyword>
<evidence type="ECO:0000256" key="11">
    <source>
        <dbReference type="SAM" id="Phobius"/>
    </source>
</evidence>
<dbReference type="PROSITE" id="PS00086">
    <property type="entry name" value="CYTOCHROME_P450"/>
    <property type="match status" value="1"/>
</dbReference>
<comment type="cofactor">
    <cofactor evidence="1 9">
        <name>heme</name>
        <dbReference type="ChEBI" id="CHEBI:30413"/>
    </cofactor>
</comment>
<dbReference type="GO" id="GO:0016705">
    <property type="term" value="F:oxidoreductase activity, acting on paired donors, with incorporation or reduction of molecular oxygen"/>
    <property type="evidence" value="ECO:0007669"/>
    <property type="project" value="InterPro"/>
</dbReference>
<dbReference type="GO" id="GO:0004497">
    <property type="term" value="F:monooxygenase activity"/>
    <property type="evidence" value="ECO:0007669"/>
    <property type="project" value="UniProtKB-KW"/>
</dbReference>
<feature type="transmembrane region" description="Helical" evidence="11">
    <location>
        <begin position="12"/>
        <end position="29"/>
    </location>
</feature>
<evidence type="ECO:0000256" key="5">
    <source>
        <dbReference type="ARBA" id="ARBA00022723"/>
    </source>
</evidence>
<keyword evidence="6 10" id="KW-0560">Oxidoreductase</keyword>
<evidence type="ECO:0000256" key="4">
    <source>
        <dbReference type="ARBA" id="ARBA00022617"/>
    </source>
</evidence>
<accession>M5C6P4</accession>
<evidence type="ECO:0000256" key="7">
    <source>
        <dbReference type="ARBA" id="ARBA00023004"/>
    </source>
</evidence>
<dbReference type="HOGENOM" id="CLU_001570_14_0_1"/>
<evidence type="ECO:0000256" key="8">
    <source>
        <dbReference type="ARBA" id="ARBA00023033"/>
    </source>
</evidence>
<evidence type="ECO:0000256" key="1">
    <source>
        <dbReference type="ARBA" id="ARBA00001971"/>
    </source>
</evidence>
<dbReference type="CDD" id="cd11061">
    <property type="entry name" value="CYP67-like"/>
    <property type="match status" value="1"/>
</dbReference>
<keyword evidence="11" id="KW-0812">Transmembrane</keyword>
<dbReference type="PRINTS" id="PR00463">
    <property type="entry name" value="EP450I"/>
</dbReference>
<reference evidence="12 13" key="1">
    <citation type="journal article" date="2013" name="J. Biotechnol.">
        <title>Establishment and interpretation of the genome sequence of the phytopathogenic fungus Rhizoctonia solani AG1-IB isolate 7/3/14.</title>
        <authorList>
            <person name="Wibberg D.W."/>
            <person name="Jelonek L.J."/>
            <person name="Rupp O.R."/>
            <person name="Hennig M.H."/>
            <person name="Eikmeyer F.E."/>
            <person name="Goesmann A.G."/>
            <person name="Hartmann A.H."/>
            <person name="Borriss R.B."/>
            <person name="Grosch R.G."/>
            <person name="Puehler A.P."/>
            <person name="Schlueter A.S."/>
        </authorList>
    </citation>
    <scope>NUCLEOTIDE SEQUENCE [LARGE SCALE GENOMIC DNA]</scope>
    <source>
        <strain evidence="13">AG1-IB / isolate 7/3/14</strain>
    </source>
</reference>
<evidence type="ECO:0000256" key="10">
    <source>
        <dbReference type="RuleBase" id="RU000461"/>
    </source>
</evidence>
<evidence type="ECO:0000313" key="12">
    <source>
        <dbReference type="EMBL" id="CCO35081.1"/>
    </source>
</evidence>
<gene>
    <name evidence="12" type="ORF">BN14_09195</name>
</gene>
<evidence type="ECO:0000313" key="13">
    <source>
        <dbReference type="Proteomes" id="UP000012065"/>
    </source>
</evidence>
<dbReference type="AlphaFoldDB" id="M5C6P4"/>
<evidence type="ECO:0000256" key="9">
    <source>
        <dbReference type="PIRSR" id="PIRSR602401-1"/>
    </source>
</evidence>
<dbReference type="PANTHER" id="PTHR24305">
    <property type="entry name" value="CYTOCHROME P450"/>
    <property type="match status" value="1"/>
</dbReference>
<organism evidence="12 13">
    <name type="scientific">Thanatephorus cucumeris (strain AG1-IB / isolate 7/3/14)</name>
    <name type="common">Lettuce bottom rot fungus</name>
    <name type="synonym">Rhizoctonia solani</name>
    <dbReference type="NCBI Taxonomy" id="1108050"/>
    <lineage>
        <taxon>Eukaryota</taxon>
        <taxon>Fungi</taxon>
        <taxon>Dikarya</taxon>
        <taxon>Basidiomycota</taxon>
        <taxon>Agaricomycotina</taxon>
        <taxon>Agaricomycetes</taxon>
        <taxon>Cantharellales</taxon>
        <taxon>Ceratobasidiaceae</taxon>
        <taxon>Rhizoctonia</taxon>
        <taxon>Rhizoctonia solani AG-1</taxon>
    </lineage>
</organism>
<keyword evidence="8 10" id="KW-0503">Monooxygenase</keyword>
<keyword evidence="7 9" id="KW-0408">Iron</keyword>
<dbReference type="InterPro" id="IPR002401">
    <property type="entry name" value="Cyt_P450_E_grp-I"/>
</dbReference>
<dbReference type="PRINTS" id="PR00385">
    <property type="entry name" value="P450"/>
</dbReference>
<sequence length="548" mass="60376">MDTGSSHLIEYSTALGALAVVYYVLPYLLDPYEYRRFPGPPLAGLTNWWMHSVVKGGRHCEVIQQLHEKYGTFVRLGPNHISIADPDALEAVYGHSSGTLKSDFYHSFKNGPRTNTFNTLDRVEHSKKRRRLANMFSPQNVLAFQPRVRSHIRELCVQWDLKCKDAARGLSGSNWISKDGQAAMNVCAQFSYLAFDIIGDLALGSPFGLIQAQTDSSLSIESVDESGEPVRGELQVPVIKTITGAAAVATRIGVFPAWTHKLLRLLPWNVSGVTDRINIFKLSVASVEARVKRGHKKETDDGEQGIDLIDKLLEAKDDDGSPLSPNELYAEAIMLLIAGSDTTSNTLSSLCYHLAIHPEIQKELQAELDVHIPYSSSDDINGSEGLAAPPNETIARYDAIKDLPYLNACVKEGLRIHSTVGTGMPRSVPLGRTITVAGQTFKAGSVISVPSYTTNRSSVWGSDANEFRPGRWLEADAGSLNKYFVPFSVGPRACIGRNLAYMDLMLIVATLFRRYEVTALPTTKMTIYDAFARQTIKCEVGIRRRTAP</sequence>
<dbReference type="InterPro" id="IPR036396">
    <property type="entry name" value="Cyt_P450_sf"/>
</dbReference>
<dbReference type="SUPFAM" id="SSF48264">
    <property type="entry name" value="Cytochrome P450"/>
    <property type="match status" value="1"/>
</dbReference>
<keyword evidence="11" id="KW-0472">Membrane</keyword>
<proteinExistence type="inferred from homology"/>
<comment type="similarity">
    <text evidence="3 10">Belongs to the cytochrome P450 family.</text>
</comment>
<keyword evidence="4 9" id="KW-0349">Heme</keyword>
<dbReference type="InterPro" id="IPR017972">
    <property type="entry name" value="Cyt_P450_CS"/>
</dbReference>
<evidence type="ECO:0000256" key="2">
    <source>
        <dbReference type="ARBA" id="ARBA00005179"/>
    </source>
</evidence>
<name>M5C6P4_THACB</name>
<evidence type="ECO:0000256" key="6">
    <source>
        <dbReference type="ARBA" id="ARBA00023002"/>
    </source>
</evidence>
<dbReference type="PANTHER" id="PTHR24305:SF29">
    <property type="entry name" value="BENZOATE-PARA-HYDROXYLASE"/>
    <property type="match status" value="1"/>
</dbReference>
<evidence type="ECO:0008006" key="14">
    <source>
        <dbReference type="Google" id="ProtNLM"/>
    </source>
</evidence>
<keyword evidence="11" id="KW-1133">Transmembrane helix</keyword>
<feature type="binding site" description="axial binding residue" evidence="9">
    <location>
        <position position="494"/>
    </location>
    <ligand>
        <name>heme</name>
        <dbReference type="ChEBI" id="CHEBI:30413"/>
    </ligand>
    <ligandPart>
        <name>Fe</name>
        <dbReference type="ChEBI" id="CHEBI:18248"/>
    </ligandPart>
</feature>
<comment type="pathway">
    <text evidence="2">Secondary metabolite biosynthesis.</text>
</comment>
<dbReference type="Pfam" id="PF00067">
    <property type="entry name" value="p450"/>
    <property type="match status" value="1"/>
</dbReference>
<dbReference type="GO" id="GO:0005506">
    <property type="term" value="F:iron ion binding"/>
    <property type="evidence" value="ECO:0007669"/>
    <property type="project" value="InterPro"/>
</dbReference>
<dbReference type="Gene3D" id="1.10.630.10">
    <property type="entry name" value="Cytochrome P450"/>
    <property type="match status" value="1"/>
</dbReference>
<dbReference type="EMBL" id="CAOJ01014065">
    <property type="protein sequence ID" value="CCO35081.1"/>
    <property type="molecule type" value="Genomic_DNA"/>
</dbReference>